<dbReference type="EMBL" id="JBHFFA010000004">
    <property type="protein sequence ID" value="KAL2629168.1"/>
    <property type="molecule type" value="Genomic_DNA"/>
</dbReference>
<name>A0ABD1YET3_9MARC</name>
<dbReference type="Gene3D" id="2.60.120.920">
    <property type="match status" value="1"/>
</dbReference>
<dbReference type="AlphaFoldDB" id="A0ABD1YET3"/>
<protein>
    <submittedName>
        <fullName evidence="1">Uncharacterized protein</fullName>
    </submittedName>
</protein>
<evidence type="ECO:0000313" key="2">
    <source>
        <dbReference type="Proteomes" id="UP001605036"/>
    </source>
</evidence>
<comment type="caution">
    <text evidence="1">The sequence shown here is derived from an EMBL/GenBank/DDBJ whole genome shotgun (WGS) entry which is preliminary data.</text>
</comment>
<evidence type="ECO:0000313" key="1">
    <source>
        <dbReference type="EMBL" id="KAL2629168.1"/>
    </source>
</evidence>
<sequence>MSDSLEIADGSLSDHILSSQNDGWALIWSSDGRASIKRGVRHCEEDPDPDQAGWIPYATDLLSEDDDAGFDVRVRVHLDMFKRTCSFMFNGVDLGVAWSDFPTSLLSHFSLIQCTAFRRNKHLLLIWALLR</sequence>
<keyword evidence="2" id="KW-1185">Reference proteome</keyword>
<reference evidence="1 2" key="1">
    <citation type="submission" date="2024-09" db="EMBL/GenBank/DDBJ databases">
        <title>Chromosome-scale assembly of Riccia fluitans.</title>
        <authorList>
            <person name="Paukszto L."/>
            <person name="Sawicki J."/>
            <person name="Karawczyk K."/>
            <person name="Piernik-Szablinska J."/>
            <person name="Szczecinska M."/>
            <person name="Mazdziarz M."/>
        </authorList>
    </citation>
    <scope>NUCLEOTIDE SEQUENCE [LARGE SCALE GENOMIC DNA]</scope>
    <source>
        <strain evidence="1">Rf_01</strain>
        <tissue evidence="1">Aerial parts of the thallus</tissue>
    </source>
</reference>
<dbReference type="Proteomes" id="UP001605036">
    <property type="component" value="Unassembled WGS sequence"/>
</dbReference>
<gene>
    <name evidence="1" type="ORF">R1flu_013854</name>
</gene>
<organism evidence="1 2">
    <name type="scientific">Riccia fluitans</name>
    <dbReference type="NCBI Taxonomy" id="41844"/>
    <lineage>
        <taxon>Eukaryota</taxon>
        <taxon>Viridiplantae</taxon>
        <taxon>Streptophyta</taxon>
        <taxon>Embryophyta</taxon>
        <taxon>Marchantiophyta</taxon>
        <taxon>Marchantiopsida</taxon>
        <taxon>Marchantiidae</taxon>
        <taxon>Marchantiales</taxon>
        <taxon>Ricciaceae</taxon>
        <taxon>Riccia</taxon>
    </lineage>
</organism>
<accession>A0ABD1YET3</accession>
<proteinExistence type="predicted"/>
<dbReference type="InterPro" id="IPR043136">
    <property type="entry name" value="B30.2/SPRY_sf"/>
</dbReference>